<dbReference type="PATRIC" id="fig|423471.3.peg.578"/>
<evidence type="ECO:0008006" key="3">
    <source>
        <dbReference type="Google" id="ProtNLM"/>
    </source>
</evidence>
<sequence length="108" mass="12355">MNWLFICSENKLRSPTAEEVFCQYKGINAIGAGTNKDAPTTVSGDLIEWADIIFVMEKSHRKKVASKFYSLLKDKKLVCLDIPDIYDRMEPALVELLKNKLKRYINNG</sequence>
<dbReference type="Proteomes" id="UP000003477">
    <property type="component" value="Unassembled WGS sequence"/>
</dbReference>
<reference evidence="1 2" key="1">
    <citation type="journal article" date="2011" name="Front. Microbiol.">
        <title>Two Strains of Crocosphaera watsonii with Highly Conserved Genomes are Distinguished by Strain-Specific Features.</title>
        <authorList>
            <person name="Bench S.R."/>
            <person name="Ilikchyan I.N."/>
            <person name="Tripp H.J."/>
            <person name="Zehr J.P."/>
        </authorList>
    </citation>
    <scope>NUCLEOTIDE SEQUENCE [LARGE SCALE GENOMIC DNA]</scope>
    <source>
        <strain evidence="1 2">WH 0003</strain>
    </source>
</reference>
<evidence type="ECO:0000313" key="2">
    <source>
        <dbReference type="Proteomes" id="UP000003477"/>
    </source>
</evidence>
<dbReference type="AlphaFoldDB" id="G5IZE2"/>
<name>G5IZE2_CROWT</name>
<organism evidence="1 2">
    <name type="scientific">Crocosphaera watsonii WH 0003</name>
    <dbReference type="NCBI Taxonomy" id="423471"/>
    <lineage>
        <taxon>Bacteria</taxon>
        <taxon>Bacillati</taxon>
        <taxon>Cyanobacteriota</taxon>
        <taxon>Cyanophyceae</taxon>
        <taxon>Oscillatoriophycideae</taxon>
        <taxon>Chroococcales</taxon>
        <taxon>Aphanothecaceae</taxon>
        <taxon>Crocosphaera</taxon>
    </lineage>
</organism>
<protein>
    <recommendedName>
        <fullName evidence="3">Protein-tyrosine-phosphatase</fullName>
    </recommendedName>
</protein>
<dbReference type="RefSeq" id="WP_007309226.1">
    <property type="nucleotide sequence ID" value="NZ_AESD01000107.1"/>
</dbReference>
<dbReference type="EMBL" id="AESD01000107">
    <property type="protein sequence ID" value="EHJ14693.1"/>
    <property type="molecule type" value="Genomic_DNA"/>
</dbReference>
<evidence type="ECO:0000313" key="1">
    <source>
        <dbReference type="EMBL" id="EHJ14693.1"/>
    </source>
</evidence>
<dbReference type="InterPro" id="IPR036196">
    <property type="entry name" value="Ptyr_pPase_sf"/>
</dbReference>
<dbReference type="SUPFAM" id="SSF52788">
    <property type="entry name" value="Phosphotyrosine protein phosphatases I"/>
    <property type="match status" value="1"/>
</dbReference>
<accession>G5IZE2</accession>
<proteinExistence type="predicted"/>
<dbReference type="PIRSF" id="PIRSF029416">
    <property type="entry name" value="UCP029416_PTP"/>
    <property type="match status" value="1"/>
</dbReference>
<comment type="caution">
    <text evidence="1">The sequence shown here is derived from an EMBL/GenBank/DDBJ whole genome shotgun (WGS) entry which is preliminary data.</text>
</comment>
<dbReference type="GeneID" id="88764538"/>
<dbReference type="InterPro" id="IPR016919">
    <property type="entry name" value="UCP029416_PTP"/>
</dbReference>
<gene>
    <name evidence="1" type="ORF">CWATWH0003_0634</name>
</gene>